<dbReference type="InterPro" id="IPR029044">
    <property type="entry name" value="Nucleotide-diphossugar_trans"/>
</dbReference>
<dbReference type="PANTHER" id="PTHR19136">
    <property type="entry name" value="MOLYBDENUM COFACTOR GUANYLYLTRANSFERASE"/>
    <property type="match status" value="1"/>
</dbReference>
<organism evidence="3 4">
    <name type="scientific">Aeromicrobium ginsengisoli</name>
    <dbReference type="NCBI Taxonomy" id="363867"/>
    <lineage>
        <taxon>Bacteria</taxon>
        <taxon>Bacillati</taxon>
        <taxon>Actinomycetota</taxon>
        <taxon>Actinomycetes</taxon>
        <taxon>Propionibacteriales</taxon>
        <taxon>Nocardioidaceae</taxon>
        <taxon>Aeromicrobium</taxon>
    </lineage>
</organism>
<name>A0A5M4FK35_9ACTN</name>
<dbReference type="PANTHER" id="PTHR19136:SF81">
    <property type="entry name" value="MOLYBDENUM COFACTOR GUANYLYLTRANSFERASE"/>
    <property type="match status" value="1"/>
</dbReference>
<evidence type="ECO:0000256" key="1">
    <source>
        <dbReference type="ARBA" id="ARBA00022679"/>
    </source>
</evidence>
<dbReference type="AlphaFoldDB" id="A0A5M4FK35"/>
<feature type="domain" description="MobA-like NTP transferase" evidence="2">
    <location>
        <begin position="9"/>
        <end position="143"/>
    </location>
</feature>
<comment type="caution">
    <text evidence="3">The sequence shown here is derived from an EMBL/GenBank/DDBJ whole genome shotgun (WGS) entry which is preliminary data.</text>
</comment>
<evidence type="ECO:0000313" key="4">
    <source>
        <dbReference type="Proteomes" id="UP000380867"/>
    </source>
</evidence>
<dbReference type="SUPFAM" id="SSF53448">
    <property type="entry name" value="Nucleotide-diphospho-sugar transferases"/>
    <property type="match status" value="1"/>
</dbReference>
<sequence>MPPTADWDAIVLAGGRGSRLGGVDKAALEVGGETLLARTLRAVAGAGRIIVAGDPRPVPEGTVVVQEEPRFAGPAAAIGAAMAEVRAPYVFLSGCDHPFLADAVDLLLDSASGDGVIAIDGDGRRQYLMSVLDAAALRASIAAQSTLVDLSVRTLLVPLELMEIPIPVRAALDIDTWHDQKQALAEGNRDG</sequence>
<dbReference type="InterPro" id="IPR025877">
    <property type="entry name" value="MobA-like_NTP_Trfase"/>
</dbReference>
<proteinExistence type="predicted"/>
<dbReference type="GO" id="GO:0016779">
    <property type="term" value="F:nucleotidyltransferase activity"/>
    <property type="evidence" value="ECO:0007669"/>
    <property type="project" value="TreeGrafter"/>
</dbReference>
<dbReference type="Proteomes" id="UP000380867">
    <property type="component" value="Unassembled WGS sequence"/>
</dbReference>
<evidence type="ECO:0000259" key="2">
    <source>
        <dbReference type="Pfam" id="PF12804"/>
    </source>
</evidence>
<dbReference type="OrthoDB" id="4408226at2"/>
<keyword evidence="1 3" id="KW-0808">Transferase</keyword>
<evidence type="ECO:0000313" key="3">
    <source>
        <dbReference type="EMBL" id="KAA1400332.1"/>
    </source>
</evidence>
<dbReference type="RefSeq" id="WP_149688425.1">
    <property type="nucleotide sequence ID" value="NZ_SDPQ02000001.1"/>
</dbReference>
<dbReference type="Pfam" id="PF12804">
    <property type="entry name" value="NTP_transf_3"/>
    <property type="match status" value="1"/>
</dbReference>
<gene>
    <name evidence="3" type="ORF">ESP70_006285</name>
</gene>
<protein>
    <submittedName>
        <fullName evidence="3">NTP transferase domain-containing protein</fullName>
    </submittedName>
</protein>
<accession>A0A5M4FK35</accession>
<dbReference type="Gene3D" id="3.90.550.10">
    <property type="entry name" value="Spore Coat Polysaccharide Biosynthesis Protein SpsA, Chain A"/>
    <property type="match status" value="1"/>
</dbReference>
<dbReference type="EMBL" id="SDPQ02000001">
    <property type="protein sequence ID" value="KAA1400332.1"/>
    <property type="molecule type" value="Genomic_DNA"/>
</dbReference>
<keyword evidence="4" id="KW-1185">Reference proteome</keyword>
<reference evidence="3" key="1">
    <citation type="submission" date="2019-09" db="EMBL/GenBank/DDBJ databases">
        <authorList>
            <person name="Li J."/>
        </authorList>
    </citation>
    <scope>NUCLEOTIDE SEQUENCE [LARGE SCALE GENOMIC DNA]</scope>
    <source>
        <strain evidence="3">JCM 14732</strain>
    </source>
</reference>